<protein>
    <recommendedName>
        <fullName evidence="1">RES domain-containing protein</fullName>
    </recommendedName>
</protein>
<dbReference type="RefSeq" id="WP_184589756.1">
    <property type="nucleotide sequence ID" value="NZ_JACHLI010000009.1"/>
</dbReference>
<name>A0A7W7KJE4_PSENT</name>
<dbReference type="Pfam" id="PF08808">
    <property type="entry name" value="RES"/>
    <property type="match status" value="1"/>
</dbReference>
<accession>A0A7W7KJE4</accession>
<proteinExistence type="predicted"/>
<gene>
    <name evidence="2" type="ORF">HNP46_002795</name>
</gene>
<dbReference type="InterPro" id="IPR014914">
    <property type="entry name" value="RES_dom"/>
</dbReference>
<dbReference type="Proteomes" id="UP000566995">
    <property type="component" value="Unassembled WGS sequence"/>
</dbReference>
<evidence type="ECO:0000313" key="2">
    <source>
        <dbReference type="EMBL" id="MBB4863935.1"/>
    </source>
</evidence>
<comment type="caution">
    <text evidence="2">The sequence shown here is derived from an EMBL/GenBank/DDBJ whole genome shotgun (WGS) entry which is preliminary data.</text>
</comment>
<sequence>MSFAAGARLWAKYQDVVIAPIRGRLVRLVESQGQVATLQLVDTLEEQALLEELLETSKPRMPPPAEALHYLLKTPFRYPPLRWGSRFGRRHEPSLFYGALKLETAMAESAFYRFVLWEGMSEPPPSGRILSEHASFEARFQVQKGVRLQLPPFREHEQELCDPADYSVCQGLGSAMREAGIEAFEYRSARCPQGGINVALLAPSAFTEKRPRNLMPWLCETTSDYVAFKHAQVPDSPRLYRREQYLQEGRLPYPA</sequence>
<reference evidence="2 3" key="1">
    <citation type="submission" date="2020-08" db="EMBL/GenBank/DDBJ databases">
        <title>Functional genomics of gut bacteria from endangered species of beetles.</title>
        <authorList>
            <person name="Carlos-Shanley C."/>
        </authorList>
    </citation>
    <scope>NUCLEOTIDE SEQUENCE [LARGE SCALE GENOMIC DNA]</scope>
    <source>
        <strain evidence="2 3">S00179</strain>
    </source>
</reference>
<evidence type="ECO:0000259" key="1">
    <source>
        <dbReference type="SMART" id="SM00953"/>
    </source>
</evidence>
<organism evidence="2 3">
    <name type="scientific">Pseudomonas nitroreducens</name>
    <dbReference type="NCBI Taxonomy" id="46680"/>
    <lineage>
        <taxon>Bacteria</taxon>
        <taxon>Pseudomonadati</taxon>
        <taxon>Pseudomonadota</taxon>
        <taxon>Gammaproteobacteria</taxon>
        <taxon>Pseudomonadales</taxon>
        <taxon>Pseudomonadaceae</taxon>
        <taxon>Pseudomonas</taxon>
    </lineage>
</organism>
<feature type="domain" description="RES" evidence="1">
    <location>
        <begin position="75"/>
        <end position="212"/>
    </location>
</feature>
<evidence type="ECO:0000313" key="3">
    <source>
        <dbReference type="Proteomes" id="UP000566995"/>
    </source>
</evidence>
<dbReference type="SMART" id="SM00953">
    <property type="entry name" value="RES"/>
    <property type="match status" value="1"/>
</dbReference>
<dbReference type="EMBL" id="JACHLI010000009">
    <property type="protein sequence ID" value="MBB4863935.1"/>
    <property type="molecule type" value="Genomic_DNA"/>
</dbReference>
<dbReference type="AlphaFoldDB" id="A0A7W7KJE4"/>